<keyword evidence="1" id="KW-0732">Signal</keyword>
<feature type="domain" description="SH3b" evidence="2">
    <location>
        <begin position="43"/>
        <end position="108"/>
    </location>
</feature>
<comment type="caution">
    <text evidence="3">The sequence shown here is derived from an EMBL/GenBank/DDBJ whole genome shotgun (WGS) entry which is preliminary data.</text>
</comment>
<dbReference type="Gene3D" id="2.30.30.40">
    <property type="entry name" value="SH3 Domains"/>
    <property type="match status" value="1"/>
</dbReference>
<evidence type="ECO:0000313" key="3">
    <source>
        <dbReference type="EMBL" id="GMM60388.1"/>
    </source>
</evidence>
<dbReference type="Pfam" id="PF06347">
    <property type="entry name" value="SH3_4"/>
    <property type="match status" value="2"/>
</dbReference>
<feature type="chain" id="PRO_5046496060" evidence="1">
    <location>
        <begin position="24"/>
        <end position="171"/>
    </location>
</feature>
<gene>
    <name evidence="3" type="ORF">NUTIK01_11650</name>
</gene>
<keyword evidence="4" id="KW-1185">Reference proteome</keyword>
<dbReference type="InterPro" id="IPR010466">
    <property type="entry name" value="DUF1058"/>
</dbReference>
<dbReference type="Proteomes" id="UP001187221">
    <property type="component" value="Unassembled WGS sequence"/>
</dbReference>
<dbReference type="PROSITE" id="PS51781">
    <property type="entry name" value="SH3B"/>
    <property type="match status" value="1"/>
</dbReference>
<dbReference type="RefSeq" id="WP_317974188.1">
    <property type="nucleotide sequence ID" value="NZ_BTFW01000001.1"/>
</dbReference>
<dbReference type="InterPro" id="IPR003646">
    <property type="entry name" value="SH3-like_bac-type"/>
</dbReference>
<organism evidence="3 4">
    <name type="scientific">Novosphingobium pituita</name>
    <dbReference type="NCBI Taxonomy" id="3056842"/>
    <lineage>
        <taxon>Bacteria</taxon>
        <taxon>Pseudomonadati</taxon>
        <taxon>Pseudomonadota</taxon>
        <taxon>Alphaproteobacteria</taxon>
        <taxon>Sphingomonadales</taxon>
        <taxon>Sphingomonadaceae</taxon>
        <taxon>Novosphingobium</taxon>
    </lineage>
</organism>
<reference evidence="3 4" key="1">
    <citation type="submission" date="2023-06" db="EMBL/GenBank/DDBJ databases">
        <title>Draft genome sequence of Novosphingobium sp. strain IK01.</title>
        <authorList>
            <person name="Hatamoto M."/>
            <person name="Ikarashi T."/>
            <person name="Yamaguchi T."/>
        </authorList>
    </citation>
    <scope>NUCLEOTIDE SEQUENCE [LARGE SCALE GENOMIC DNA]</scope>
    <source>
        <strain evidence="3 4">IK01</strain>
    </source>
</reference>
<protein>
    <submittedName>
        <fullName evidence="3">SH3 domain-containing protein</fullName>
    </submittedName>
</protein>
<dbReference type="EMBL" id="BTFW01000001">
    <property type="protein sequence ID" value="GMM60388.1"/>
    <property type="molecule type" value="Genomic_DNA"/>
</dbReference>
<sequence length="171" mass="18373">MPNLRSSFRLAPFRLALALAVCAGGSGLAIQPARLHAAEDGAAPYWASLAKDQTNMRVGPGREYRINWTYVRKGLPVKVLRVMGGWRLVEDPAGARGWMLAQFLSRARSGLVKGEVAPMRANRDGSGPVLWRVAPGVQGVLGDCRDGWCAFDVTGRKGFVAQDAIWGAGTP</sequence>
<name>A0ABQ6P566_9SPHN</name>
<evidence type="ECO:0000313" key="4">
    <source>
        <dbReference type="Proteomes" id="UP001187221"/>
    </source>
</evidence>
<accession>A0ABQ6P566</accession>
<evidence type="ECO:0000256" key="1">
    <source>
        <dbReference type="SAM" id="SignalP"/>
    </source>
</evidence>
<proteinExistence type="predicted"/>
<evidence type="ECO:0000259" key="2">
    <source>
        <dbReference type="PROSITE" id="PS51781"/>
    </source>
</evidence>
<dbReference type="SMART" id="SM00287">
    <property type="entry name" value="SH3b"/>
    <property type="match status" value="1"/>
</dbReference>
<feature type="signal peptide" evidence="1">
    <location>
        <begin position="1"/>
        <end position="23"/>
    </location>
</feature>